<organism evidence="2 3">
    <name type="scientific">Puccinia coronata f. sp. avenae</name>
    <dbReference type="NCBI Taxonomy" id="200324"/>
    <lineage>
        <taxon>Eukaryota</taxon>
        <taxon>Fungi</taxon>
        <taxon>Dikarya</taxon>
        <taxon>Basidiomycota</taxon>
        <taxon>Pucciniomycotina</taxon>
        <taxon>Pucciniomycetes</taxon>
        <taxon>Pucciniales</taxon>
        <taxon>Pucciniaceae</taxon>
        <taxon>Puccinia</taxon>
    </lineage>
</organism>
<keyword evidence="3" id="KW-1185">Reference proteome</keyword>
<evidence type="ECO:0000256" key="1">
    <source>
        <dbReference type="SAM" id="MobiDB-lite"/>
    </source>
</evidence>
<dbReference type="Proteomes" id="UP000235388">
    <property type="component" value="Unassembled WGS sequence"/>
</dbReference>
<dbReference type="AlphaFoldDB" id="A0A2N5VQE3"/>
<feature type="region of interest" description="Disordered" evidence="1">
    <location>
        <begin position="1"/>
        <end position="22"/>
    </location>
</feature>
<sequence length="118" mass="12616">MQTGRVLTCQTGPPDESDSSNVPVQRVTLVGLALVGRTCPTSEHVGQLVRPDDPSDMSARLVRTGRTSTSNKYLARAVRLASPTTCRTAPLDLETSWAVRQVVEPGCSRTHRAGGSDL</sequence>
<evidence type="ECO:0000313" key="2">
    <source>
        <dbReference type="EMBL" id="PLW52192.1"/>
    </source>
</evidence>
<evidence type="ECO:0000313" key="3">
    <source>
        <dbReference type="Proteomes" id="UP000235388"/>
    </source>
</evidence>
<protein>
    <submittedName>
        <fullName evidence="2">Uncharacterized protein</fullName>
    </submittedName>
</protein>
<comment type="caution">
    <text evidence="2">The sequence shown here is derived from an EMBL/GenBank/DDBJ whole genome shotgun (WGS) entry which is preliminary data.</text>
</comment>
<name>A0A2N5VQE3_9BASI</name>
<accession>A0A2N5VQE3</accession>
<reference evidence="2 3" key="1">
    <citation type="submission" date="2017-11" db="EMBL/GenBank/DDBJ databases">
        <title>De novo assembly and phasing of dikaryotic genomes from two isolates of Puccinia coronata f. sp. avenae, the causal agent of oat crown rust.</title>
        <authorList>
            <person name="Miller M.E."/>
            <person name="Zhang Y."/>
            <person name="Omidvar V."/>
            <person name="Sperschneider J."/>
            <person name="Schwessinger B."/>
            <person name="Raley C."/>
            <person name="Palmer J.M."/>
            <person name="Garnica D."/>
            <person name="Upadhyaya N."/>
            <person name="Rathjen J."/>
            <person name="Taylor J.M."/>
            <person name="Park R.F."/>
            <person name="Dodds P.N."/>
            <person name="Hirsch C.D."/>
            <person name="Kianian S.F."/>
            <person name="Figueroa M."/>
        </authorList>
    </citation>
    <scope>NUCLEOTIDE SEQUENCE [LARGE SCALE GENOMIC DNA]</scope>
    <source>
        <strain evidence="2">12NC29</strain>
    </source>
</reference>
<feature type="compositionally biased region" description="Polar residues" evidence="1">
    <location>
        <begin position="1"/>
        <end position="11"/>
    </location>
</feature>
<dbReference type="EMBL" id="PGCJ01000081">
    <property type="protein sequence ID" value="PLW52192.1"/>
    <property type="molecule type" value="Genomic_DNA"/>
</dbReference>
<gene>
    <name evidence="2" type="ORF">PCANC_10295</name>
</gene>
<proteinExistence type="predicted"/>